<dbReference type="Pfam" id="PF22124">
    <property type="entry name" value="Glyco_hydro_95_cat"/>
    <property type="match status" value="1"/>
</dbReference>
<dbReference type="PANTHER" id="PTHR31084:SF0">
    <property type="entry name" value="ALPHA-L-FUCOSIDASE 2"/>
    <property type="match status" value="1"/>
</dbReference>
<dbReference type="GO" id="GO:0005975">
    <property type="term" value="P:carbohydrate metabolic process"/>
    <property type="evidence" value="ECO:0007669"/>
    <property type="project" value="InterPro"/>
</dbReference>
<dbReference type="EC" id="4.2.2.7" evidence="4"/>
<dbReference type="InterPro" id="IPR049053">
    <property type="entry name" value="AFCA-like_C"/>
</dbReference>
<evidence type="ECO:0000313" key="4">
    <source>
        <dbReference type="EMBL" id="CUO84895.1"/>
    </source>
</evidence>
<dbReference type="GO" id="GO:0004560">
    <property type="term" value="F:alpha-L-fucosidase activity"/>
    <property type="evidence" value="ECO:0007669"/>
    <property type="project" value="TreeGrafter"/>
</dbReference>
<dbReference type="SUPFAM" id="SSF48208">
    <property type="entry name" value="Six-hairpin glycosidases"/>
    <property type="match status" value="1"/>
</dbReference>
<dbReference type="PANTHER" id="PTHR31084">
    <property type="entry name" value="ALPHA-L-FUCOSIDASE 2"/>
    <property type="match status" value="1"/>
</dbReference>
<dbReference type="InterPro" id="IPR054363">
    <property type="entry name" value="GH95_cat"/>
</dbReference>
<proteinExistence type="predicted"/>
<evidence type="ECO:0000256" key="1">
    <source>
        <dbReference type="SAM" id="SignalP"/>
    </source>
</evidence>
<organism evidence="4 5">
    <name type="scientific">Bacteroides uniformis</name>
    <dbReference type="NCBI Taxonomy" id="820"/>
    <lineage>
        <taxon>Bacteria</taxon>
        <taxon>Pseudomonadati</taxon>
        <taxon>Bacteroidota</taxon>
        <taxon>Bacteroidia</taxon>
        <taxon>Bacteroidales</taxon>
        <taxon>Bacteroidaceae</taxon>
        <taxon>Bacteroides</taxon>
    </lineage>
</organism>
<protein>
    <submittedName>
        <fullName evidence="4">Heparin lyase</fullName>
        <ecNumber evidence="4">4.2.2.7</ecNumber>
    </submittedName>
</protein>
<name>A0A174IIT5_BACUN</name>
<feature type="domain" description="Alpha fucosidase A-like C-terminal" evidence="2">
    <location>
        <begin position="614"/>
        <end position="708"/>
    </location>
</feature>
<dbReference type="Pfam" id="PF21307">
    <property type="entry name" value="Glyco_hydro_95_C"/>
    <property type="match status" value="1"/>
</dbReference>
<keyword evidence="4" id="KW-0456">Lyase</keyword>
<feature type="chain" id="PRO_5008024322" evidence="1">
    <location>
        <begin position="23"/>
        <end position="1117"/>
    </location>
</feature>
<feature type="signal peptide" evidence="1">
    <location>
        <begin position="1"/>
        <end position="22"/>
    </location>
</feature>
<dbReference type="InterPro" id="IPR025975">
    <property type="entry name" value="Polysacc_lyase"/>
</dbReference>
<dbReference type="AlphaFoldDB" id="A0A174IIT5"/>
<sequence>MRTTIKIVILLFFICTSMSGTSSPDMEKYMRQHALIWEQLPMQWNEGAFLGNGLVGMMVYADSTLNALVFHLGRPDVTDHRKAPYRKTSIGTEEADKMVDFCRLDIGKMLLFPEGKILSGTFYLDIYNAELTGHLKTDKGDLTFHAYTPQPEEVNIVEVSSGIPYRWKGIPGNPCSPRIRVFPHLKEKLKYKDNPAPVVNQKDKEGSWVQSLLAGGDYATYWKEVPDGKSRSVLYISTANEVPASSLSLAKAIKTVEAAQITGTKLLKQKTRQWWNAYHERSFLSIPDKKLENFYFIQMYKLATCSHPDGPAMDVMGTFFKLSPWPSFWWNLNIQLTYMPIGPANRMEQGKNFQRLMDEVFPSLVRSIEPCKIGDYTWALQNYYMYLRYAGAGWQDIKQQVVPKALDAFAVFDKILCYKENTWHLTHIESPEYEGFQKYNDSNYGLASLSWLLQTLIACHDRTSSTHPDYARWKEILTRLAPYPTNENGLMIAANKPLEKSHRHYSHLLAFYPFRLLHPDVPENRKLLEKSIEHWLSLEDGKGLAGYSYTGAASLYAYLGNGNKAYERLAHFINKPIGISILLPNTFYVESQGKNPVIETPLSAAASLTELLIQSWDETIRIFPAVPDHWKDCAFHALRTEGGFTVSAQRQDGRTEWVSLTSEKGQPCRIQLSGWDAVHQLSAGRTVSIKPLGNETYELDLKTGESVTLAPDKSTKCKLRLIRAKNKSQSNFYGVKSRKGLPEIMEWPELTPIKERVNVQADSARIRQIVDGCWVAVGTNKSHAIQLDYSRPFQGQPSYRFELKQDDNTLEGYSKGETKGRAELCYCYAVSDDFKNYPADEYPNAQKMKTVYHYGKGSCPQGSSMSYTFSVYIPHTLDKNVSTIFAQWHGMPSRTLVSDPDGKVMSLSTKEFLELERRMIFKKNTAYDKIIKINAQGDTLYRAGKPNGWLIEQGGYPPLAFGFSQGYFYIKANSDRKWLTDKTDRCNANPDKAEIMHPVTSTFKTSTIAYKMPFENFPKDCWITFQVNIDWTEYGKEKETILKPGLLDVTMSYRQSEKEVKEHIVNNEEILIGRNDEEGYYFKFGIYRVGNSTIPVCYNLAGYKEQFRKVTTRITQF</sequence>
<keyword evidence="1" id="KW-0732">Signal</keyword>
<dbReference type="Proteomes" id="UP000095419">
    <property type="component" value="Unassembled WGS sequence"/>
</dbReference>
<accession>A0A174IIT5</accession>
<dbReference type="Gene3D" id="2.60.120.200">
    <property type="match status" value="1"/>
</dbReference>
<dbReference type="Pfam" id="PF14099">
    <property type="entry name" value="Polysacc_lyase"/>
    <property type="match status" value="1"/>
</dbReference>
<evidence type="ECO:0000313" key="5">
    <source>
        <dbReference type="Proteomes" id="UP000095419"/>
    </source>
</evidence>
<reference evidence="4 5" key="1">
    <citation type="submission" date="2015-09" db="EMBL/GenBank/DDBJ databases">
        <authorList>
            <consortium name="Pathogen Informatics"/>
        </authorList>
    </citation>
    <scope>NUCLEOTIDE SEQUENCE [LARGE SCALE GENOMIC DNA]</scope>
    <source>
        <strain evidence="4 5">2789STDY5608791</strain>
    </source>
</reference>
<dbReference type="GO" id="GO:0047488">
    <property type="term" value="F:heparin lyase activity"/>
    <property type="evidence" value="ECO:0007669"/>
    <property type="project" value="UniProtKB-EC"/>
</dbReference>
<evidence type="ECO:0000259" key="2">
    <source>
        <dbReference type="Pfam" id="PF21307"/>
    </source>
</evidence>
<dbReference type="EMBL" id="CYZF01000007">
    <property type="protein sequence ID" value="CUO84895.1"/>
    <property type="molecule type" value="Genomic_DNA"/>
</dbReference>
<feature type="domain" description="Glycosyl hydrolase family 95 catalytic" evidence="3">
    <location>
        <begin position="377"/>
        <end position="587"/>
    </location>
</feature>
<dbReference type="InterPro" id="IPR008928">
    <property type="entry name" value="6-hairpin_glycosidase_sf"/>
</dbReference>
<evidence type="ECO:0000259" key="3">
    <source>
        <dbReference type="Pfam" id="PF22124"/>
    </source>
</evidence>
<dbReference type="Gene3D" id="1.50.10.10">
    <property type="match status" value="2"/>
</dbReference>
<gene>
    <name evidence="4" type="ORF">ERS417307_02550</name>
</gene>
<dbReference type="InterPro" id="IPR012341">
    <property type="entry name" value="6hp_glycosidase-like_sf"/>
</dbReference>
<dbReference type="Gene3D" id="3.10.540.20">
    <property type="match status" value="1"/>
</dbReference>